<comment type="subcellular location">
    <subcellularLocation>
        <location evidence="1">Cell membrane</location>
        <topology evidence="1">Multi-pass membrane protein</topology>
    </subcellularLocation>
</comment>
<evidence type="ECO:0000256" key="3">
    <source>
        <dbReference type="ARBA" id="ARBA00022692"/>
    </source>
</evidence>
<proteinExistence type="predicted"/>
<reference evidence="8 9" key="1">
    <citation type="submission" date="2018-10" db="EMBL/GenBank/DDBJ databases">
        <title>Butyricimonas faecalis sp. nov., isolated from human faeces and emended description of the genus Butyricimonas.</title>
        <authorList>
            <person name="Le Roy T."/>
            <person name="Van der Smissen P."/>
            <person name="Paquot A."/>
            <person name="Delzenne N."/>
            <person name="Muccioli G."/>
            <person name="Collet J.-F."/>
            <person name="Cani P.D."/>
        </authorList>
    </citation>
    <scope>NUCLEOTIDE SEQUENCE [LARGE SCALE GENOMIC DNA]</scope>
    <source>
        <strain evidence="8 9">H184</strain>
    </source>
</reference>
<feature type="transmembrane region" description="Helical" evidence="6">
    <location>
        <begin position="30"/>
        <end position="50"/>
    </location>
</feature>
<evidence type="ECO:0000256" key="1">
    <source>
        <dbReference type="ARBA" id="ARBA00004651"/>
    </source>
</evidence>
<keyword evidence="5 6" id="KW-0472">Membrane</keyword>
<evidence type="ECO:0000313" key="9">
    <source>
        <dbReference type="Proteomes" id="UP000270673"/>
    </source>
</evidence>
<evidence type="ECO:0000256" key="6">
    <source>
        <dbReference type="SAM" id="Phobius"/>
    </source>
</evidence>
<protein>
    <submittedName>
        <fullName evidence="8">PLDc_N domain-containing protein</fullName>
    </submittedName>
</protein>
<dbReference type="InterPro" id="IPR027379">
    <property type="entry name" value="CLS_N"/>
</dbReference>
<sequence>MYVLLILIIVDILGLFSVLKRNDLDPMYKIVFTLCIILLPIVGIIIYYLFSSRRKRKKFDISKRWGRSSKR</sequence>
<evidence type="ECO:0000256" key="4">
    <source>
        <dbReference type="ARBA" id="ARBA00022989"/>
    </source>
</evidence>
<name>A0A3S9VT25_9BACT</name>
<evidence type="ECO:0000256" key="2">
    <source>
        <dbReference type="ARBA" id="ARBA00022475"/>
    </source>
</evidence>
<keyword evidence="3 6" id="KW-0812">Transmembrane</keyword>
<gene>
    <name evidence="8" type="ORF">D8S85_09200</name>
</gene>
<dbReference type="KEGG" id="buy:D8S85_09200"/>
<organism evidence="8 9">
    <name type="scientific">Butyricimonas faecalis</name>
    <dbReference type="NCBI Taxonomy" id="2093856"/>
    <lineage>
        <taxon>Bacteria</taxon>
        <taxon>Pseudomonadati</taxon>
        <taxon>Bacteroidota</taxon>
        <taxon>Bacteroidia</taxon>
        <taxon>Bacteroidales</taxon>
        <taxon>Odoribacteraceae</taxon>
        <taxon>Butyricimonas</taxon>
    </lineage>
</organism>
<accession>A0A3S9VT25</accession>
<dbReference type="RefSeq" id="WP_106480439.1">
    <property type="nucleotide sequence ID" value="NZ_CP032819.1"/>
</dbReference>
<dbReference type="AlphaFoldDB" id="A0A3S9VT25"/>
<dbReference type="EMBL" id="CP032819">
    <property type="protein sequence ID" value="AZS29705.1"/>
    <property type="molecule type" value="Genomic_DNA"/>
</dbReference>
<evidence type="ECO:0000259" key="7">
    <source>
        <dbReference type="Pfam" id="PF13396"/>
    </source>
</evidence>
<dbReference type="Proteomes" id="UP000270673">
    <property type="component" value="Chromosome"/>
</dbReference>
<keyword evidence="4 6" id="KW-1133">Transmembrane helix</keyword>
<evidence type="ECO:0000313" key="8">
    <source>
        <dbReference type="EMBL" id="AZS29705.1"/>
    </source>
</evidence>
<dbReference type="Pfam" id="PF13396">
    <property type="entry name" value="PLDc_N"/>
    <property type="match status" value="1"/>
</dbReference>
<keyword evidence="2" id="KW-1003">Cell membrane</keyword>
<dbReference type="GO" id="GO:0005886">
    <property type="term" value="C:plasma membrane"/>
    <property type="evidence" value="ECO:0007669"/>
    <property type="project" value="UniProtKB-SubCell"/>
</dbReference>
<keyword evidence="9" id="KW-1185">Reference proteome</keyword>
<feature type="domain" description="Cardiolipin synthase N-terminal" evidence="7">
    <location>
        <begin position="9"/>
        <end position="50"/>
    </location>
</feature>
<evidence type="ECO:0000256" key="5">
    <source>
        <dbReference type="ARBA" id="ARBA00023136"/>
    </source>
</evidence>